<feature type="compositionally biased region" description="Low complexity" evidence="2">
    <location>
        <begin position="33"/>
        <end position="45"/>
    </location>
</feature>
<dbReference type="Proteomes" id="UP001458880">
    <property type="component" value="Unassembled WGS sequence"/>
</dbReference>
<evidence type="ECO:0000313" key="4">
    <source>
        <dbReference type="EMBL" id="KAK9751804.1"/>
    </source>
</evidence>
<organism evidence="4 5">
    <name type="scientific">Popillia japonica</name>
    <name type="common">Japanese beetle</name>
    <dbReference type="NCBI Taxonomy" id="7064"/>
    <lineage>
        <taxon>Eukaryota</taxon>
        <taxon>Metazoa</taxon>
        <taxon>Ecdysozoa</taxon>
        <taxon>Arthropoda</taxon>
        <taxon>Hexapoda</taxon>
        <taxon>Insecta</taxon>
        <taxon>Pterygota</taxon>
        <taxon>Neoptera</taxon>
        <taxon>Endopterygota</taxon>
        <taxon>Coleoptera</taxon>
        <taxon>Polyphaga</taxon>
        <taxon>Scarabaeiformia</taxon>
        <taxon>Scarabaeidae</taxon>
        <taxon>Rutelinae</taxon>
        <taxon>Popillia</taxon>
    </lineage>
</organism>
<accession>A0AAW1MZH8</accession>
<keyword evidence="5" id="KW-1185">Reference proteome</keyword>
<evidence type="ECO:0000256" key="2">
    <source>
        <dbReference type="SAM" id="MobiDB-lite"/>
    </source>
</evidence>
<comment type="caution">
    <text evidence="4">The sequence shown here is derived from an EMBL/GenBank/DDBJ whole genome shotgun (WGS) entry which is preliminary data.</text>
</comment>
<dbReference type="InterPro" id="IPR003508">
    <property type="entry name" value="CIDE-N_dom"/>
</dbReference>
<dbReference type="SUPFAM" id="SSF54277">
    <property type="entry name" value="CAD &amp; PB1 domains"/>
    <property type="match status" value="1"/>
</dbReference>
<sequence length="147" mass="16549">MEEEIRKIEKHGLNDLEGGNYSEESSFEEPFQDSSSDASLPSTSDTESEHQLSDSVDEASMNVEGRDDGNNESTTKFKKPIDRIALEKDGTVIDDEEILIMLKDETLIALSKNEKWLTIEESNSINTLPSEPRNPIPSIHYQVNQHP</sequence>
<dbReference type="Gene3D" id="3.10.20.10">
    <property type="match status" value="1"/>
</dbReference>
<reference evidence="4 5" key="1">
    <citation type="journal article" date="2024" name="BMC Genomics">
        <title>De novo assembly and annotation of Popillia japonica's genome with initial clues to its potential as an invasive pest.</title>
        <authorList>
            <person name="Cucini C."/>
            <person name="Boschi S."/>
            <person name="Funari R."/>
            <person name="Cardaioli E."/>
            <person name="Iannotti N."/>
            <person name="Marturano G."/>
            <person name="Paoli F."/>
            <person name="Bruttini M."/>
            <person name="Carapelli A."/>
            <person name="Frati F."/>
            <person name="Nardi F."/>
        </authorList>
    </citation>
    <scope>NUCLEOTIDE SEQUENCE [LARGE SCALE GENOMIC DNA]</scope>
    <source>
        <strain evidence="4">DMR45628</strain>
    </source>
</reference>
<dbReference type="Pfam" id="PF02017">
    <property type="entry name" value="CIDE-N"/>
    <property type="match status" value="1"/>
</dbReference>
<evidence type="ECO:0000256" key="1">
    <source>
        <dbReference type="ARBA" id="ARBA00022703"/>
    </source>
</evidence>
<gene>
    <name evidence="4" type="ORF">QE152_g4751</name>
</gene>
<feature type="region of interest" description="Disordered" evidence="2">
    <location>
        <begin position="123"/>
        <end position="147"/>
    </location>
</feature>
<feature type="compositionally biased region" description="Basic and acidic residues" evidence="2">
    <location>
        <begin position="1"/>
        <end position="14"/>
    </location>
</feature>
<evidence type="ECO:0000259" key="3">
    <source>
        <dbReference type="Pfam" id="PF02017"/>
    </source>
</evidence>
<keyword evidence="1" id="KW-0053">Apoptosis</keyword>
<protein>
    <submittedName>
        <fullName evidence="4">CIDE-N domain</fullName>
    </submittedName>
</protein>
<dbReference type="GO" id="GO:0006915">
    <property type="term" value="P:apoptotic process"/>
    <property type="evidence" value="ECO:0007669"/>
    <property type="project" value="UniProtKB-KW"/>
</dbReference>
<name>A0AAW1MZH8_POPJA</name>
<dbReference type="EMBL" id="JASPKY010000025">
    <property type="protein sequence ID" value="KAK9751804.1"/>
    <property type="molecule type" value="Genomic_DNA"/>
</dbReference>
<feature type="domain" description="CIDE-N" evidence="3">
    <location>
        <begin position="81"/>
        <end position="116"/>
    </location>
</feature>
<evidence type="ECO:0000313" key="5">
    <source>
        <dbReference type="Proteomes" id="UP001458880"/>
    </source>
</evidence>
<feature type="region of interest" description="Disordered" evidence="2">
    <location>
        <begin position="1"/>
        <end position="79"/>
    </location>
</feature>
<proteinExistence type="predicted"/>
<dbReference type="AlphaFoldDB" id="A0AAW1MZH8"/>